<comment type="caution">
    <text evidence="2">The sequence shown here is derived from an EMBL/GenBank/DDBJ whole genome shotgun (WGS) entry which is preliminary data.</text>
</comment>
<organism evidence="2 3">
    <name type="scientific">Pseudodesulfovibrio karagichevae</name>
    <dbReference type="NCBI Taxonomy" id="3239305"/>
    <lineage>
        <taxon>Bacteria</taxon>
        <taxon>Pseudomonadati</taxon>
        <taxon>Thermodesulfobacteriota</taxon>
        <taxon>Desulfovibrionia</taxon>
        <taxon>Desulfovibrionales</taxon>
        <taxon>Desulfovibrionaceae</taxon>
    </lineage>
</organism>
<evidence type="ECO:0000256" key="1">
    <source>
        <dbReference type="SAM" id="SignalP"/>
    </source>
</evidence>
<proteinExistence type="predicted"/>
<evidence type="ECO:0000313" key="2">
    <source>
        <dbReference type="EMBL" id="MEZ7197258.1"/>
    </source>
</evidence>
<dbReference type="PROSITE" id="PS51257">
    <property type="entry name" value="PROKAR_LIPOPROTEIN"/>
    <property type="match status" value="1"/>
</dbReference>
<evidence type="ECO:0000313" key="3">
    <source>
        <dbReference type="Proteomes" id="UP001568698"/>
    </source>
</evidence>
<dbReference type="Proteomes" id="UP001568698">
    <property type="component" value="Unassembled WGS sequence"/>
</dbReference>
<sequence length="67" mass="7164">MAIFKKFIYVALLLGFVTVAFGCQNEGPAEKAGKQIDQTMEKAGDALENAGDKIEDAGDKVEDAVDK</sequence>
<protein>
    <submittedName>
        <fullName evidence="2">Uncharacterized protein</fullName>
    </submittedName>
</protein>
<feature type="chain" id="PRO_5047498415" evidence="1">
    <location>
        <begin position="23"/>
        <end position="67"/>
    </location>
</feature>
<feature type="signal peptide" evidence="1">
    <location>
        <begin position="1"/>
        <end position="22"/>
    </location>
</feature>
<dbReference type="RefSeq" id="WP_371386779.1">
    <property type="nucleotide sequence ID" value="NZ_JBGLYH010000028.1"/>
</dbReference>
<accession>A0ABV4K2S1</accession>
<dbReference type="EMBL" id="JBGLYH010000028">
    <property type="protein sequence ID" value="MEZ7197258.1"/>
    <property type="molecule type" value="Genomic_DNA"/>
</dbReference>
<reference evidence="2 3" key="1">
    <citation type="submission" date="2024-08" db="EMBL/GenBank/DDBJ databases">
        <title>Sulfate-reducing bacteria isolated from formation water of the oil field in Kazakhstan and description of Pseudodesulfovibrio sp.</title>
        <authorList>
            <person name="Bidzhieva S.K."/>
            <person name="Tourova T.P."/>
            <person name="Grouzdev D.S."/>
            <person name="Beletsky A.V."/>
            <person name="Sokolova D.S."/>
            <person name="Samigullina S.R."/>
            <person name="Poltaraus A.B."/>
            <person name="Avtukh A.N."/>
            <person name="Tereshina V.M."/>
            <person name="Zhaparov N.S."/>
            <person name="Mardanov A.V."/>
            <person name="Nazina T.N."/>
        </authorList>
    </citation>
    <scope>NUCLEOTIDE SEQUENCE [LARGE SCALE GENOMIC DNA]</scope>
    <source>
        <strain evidence="2 3">9FUS</strain>
    </source>
</reference>
<keyword evidence="3" id="KW-1185">Reference proteome</keyword>
<keyword evidence="1" id="KW-0732">Signal</keyword>
<gene>
    <name evidence="2" type="ORF">AB6M95_10895</name>
</gene>
<name>A0ABV4K2S1_9BACT</name>